<dbReference type="Pfam" id="PF00535">
    <property type="entry name" value="Glycos_transf_2"/>
    <property type="match status" value="1"/>
</dbReference>
<evidence type="ECO:0000256" key="4">
    <source>
        <dbReference type="ARBA" id="ARBA00023136"/>
    </source>
</evidence>
<dbReference type="InterPro" id="IPR001173">
    <property type="entry name" value="Glyco_trans_2-like"/>
</dbReference>
<comment type="caution">
    <text evidence="8">The sequence shown here is derived from an EMBL/GenBank/DDBJ whole genome shotgun (WGS) entry which is preliminary data.</text>
</comment>
<dbReference type="PANTHER" id="PTHR10859:SF114">
    <property type="entry name" value="DOLICHOL-PHOSPHATE MANNOSYLTRANSFERASE"/>
    <property type="match status" value="1"/>
</dbReference>
<feature type="domain" description="GtrA/DPMS transmembrane" evidence="7">
    <location>
        <begin position="227"/>
        <end position="344"/>
    </location>
</feature>
<dbReference type="GO" id="GO:0016740">
    <property type="term" value="F:transferase activity"/>
    <property type="evidence" value="ECO:0007669"/>
    <property type="project" value="UniProtKB-KW"/>
</dbReference>
<evidence type="ECO:0000256" key="1">
    <source>
        <dbReference type="ARBA" id="ARBA00004141"/>
    </source>
</evidence>
<keyword evidence="8" id="KW-0808">Transferase</keyword>
<comment type="subcellular location">
    <subcellularLocation>
        <location evidence="1">Membrane</location>
        <topology evidence="1">Multi-pass membrane protein</topology>
    </subcellularLocation>
</comment>
<evidence type="ECO:0000256" key="5">
    <source>
        <dbReference type="SAM" id="Phobius"/>
    </source>
</evidence>
<dbReference type="Gene3D" id="3.90.550.10">
    <property type="entry name" value="Spore Coat Polysaccharide Biosynthesis Protein SpsA, Chain A"/>
    <property type="match status" value="1"/>
</dbReference>
<feature type="transmembrane region" description="Helical" evidence="5">
    <location>
        <begin position="228"/>
        <end position="249"/>
    </location>
</feature>
<dbReference type="SUPFAM" id="SSF53448">
    <property type="entry name" value="Nucleotide-diphospho-sugar transferases"/>
    <property type="match status" value="1"/>
</dbReference>
<sequence length="347" mass="39550">MSRPMIVIPSLEPDQKLIHLLDTIRQQDTKIPILIIDDGSGPDFKHIFQEAETNYNTTNIYRPINQGKGAALKIAMDHIIKNEPEIDKMVTIDSDGQHSYEDMVKTIQMSDQHPDGLILGTRQFDEKIPFRSKFGNVITRNILKWTTGIEIEDTQTGLRVIPRSFLPVLQTVDGDRFEYETNMLIETKKQGWPIYSQPITTTYIEGNASSHFRIIADSIAIYGVVFKYILSSISSFIVDIVAYSILIYLFNQLDFASILFASIGSRAISSLFNYYVNQKFVFARNTPYSLLKYYALVVVQICLSAVLVYAVHAILQSEEVVAVKVIVDTLLFVLSYYVQKNFIFKEV</sequence>
<dbReference type="GO" id="GO:0006487">
    <property type="term" value="P:protein N-linked glycosylation"/>
    <property type="evidence" value="ECO:0007669"/>
    <property type="project" value="TreeGrafter"/>
</dbReference>
<dbReference type="InterPro" id="IPR029044">
    <property type="entry name" value="Nucleotide-diphossugar_trans"/>
</dbReference>
<feature type="domain" description="Glycosyltransferase 2-like" evidence="6">
    <location>
        <begin position="6"/>
        <end position="134"/>
    </location>
</feature>
<accession>A0A3N4GJD6</accession>
<dbReference type="RefSeq" id="WP_123779777.1">
    <property type="nucleotide sequence ID" value="NZ_RKMG01000010.1"/>
</dbReference>
<dbReference type="PANTHER" id="PTHR10859">
    <property type="entry name" value="GLYCOSYL TRANSFERASE"/>
    <property type="match status" value="1"/>
</dbReference>
<evidence type="ECO:0000256" key="3">
    <source>
        <dbReference type="ARBA" id="ARBA00022989"/>
    </source>
</evidence>
<keyword evidence="3 5" id="KW-1133">Transmembrane helix</keyword>
<evidence type="ECO:0000313" key="9">
    <source>
        <dbReference type="Proteomes" id="UP000273977"/>
    </source>
</evidence>
<keyword evidence="9" id="KW-1185">Reference proteome</keyword>
<organism evidence="8 9">
    <name type="scientific">Aerococcus agrisoli</name>
    <dbReference type="NCBI Taxonomy" id="2487350"/>
    <lineage>
        <taxon>Bacteria</taxon>
        <taxon>Bacillati</taxon>
        <taxon>Bacillota</taxon>
        <taxon>Bacilli</taxon>
        <taxon>Lactobacillales</taxon>
        <taxon>Aerococcaceae</taxon>
        <taxon>Aerococcus</taxon>
    </lineage>
</organism>
<keyword evidence="4 5" id="KW-0472">Membrane</keyword>
<evidence type="ECO:0000259" key="6">
    <source>
        <dbReference type="Pfam" id="PF00535"/>
    </source>
</evidence>
<dbReference type="EMBL" id="RKMG01000010">
    <property type="protein sequence ID" value="RPA60696.1"/>
    <property type="molecule type" value="Genomic_DNA"/>
</dbReference>
<dbReference type="CDD" id="cd04179">
    <property type="entry name" value="DPM_DPG-synthase_like"/>
    <property type="match status" value="1"/>
</dbReference>
<dbReference type="AlphaFoldDB" id="A0A3N4GJD6"/>
<feature type="transmembrane region" description="Helical" evidence="5">
    <location>
        <begin position="321"/>
        <end position="338"/>
    </location>
</feature>
<dbReference type="Proteomes" id="UP000273977">
    <property type="component" value="Unassembled WGS sequence"/>
</dbReference>
<proteinExistence type="predicted"/>
<evidence type="ECO:0000256" key="2">
    <source>
        <dbReference type="ARBA" id="ARBA00022692"/>
    </source>
</evidence>
<keyword evidence="2 5" id="KW-0812">Transmembrane</keyword>
<reference evidence="8 9" key="1">
    <citation type="submission" date="2018-11" db="EMBL/GenBank/DDBJ databases">
        <title>Aerococcus sp. SJQ22, whole genome shotgun sequence.</title>
        <authorList>
            <person name="Sun L."/>
            <person name="Gao X."/>
            <person name="Chen W."/>
            <person name="Huang K."/>
        </authorList>
    </citation>
    <scope>NUCLEOTIDE SEQUENCE [LARGE SCALE GENOMIC DNA]</scope>
    <source>
        <strain evidence="8 9">SJQ22</strain>
    </source>
</reference>
<dbReference type="GO" id="GO:0016020">
    <property type="term" value="C:membrane"/>
    <property type="evidence" value="ECO:0007669"/>
    <property type="project" value="UniProtKB-SubCell"/>
</dbReference>
<feature type="transmembrane region" description="Helical" evidence="5">
    <location>
        <begin position="255"/>
        <end position="272"/>
    </location>
</feature>
<feature type="transmembrane region" description="Helical" evidence="5">
    <location>
        <begin position="293"/>
        <end position="315"/>
    </location>
</feature>
<dbReference type="GO" id="GO:0000271">
    <property type="term" value="P:polysaccharide biosynthetic process"/>
    <property type="evidence" value="ECO:0007669"/>
    <property type="project" value="InterPro"/>
</dbReference>
<dbReference type="OrthoDB" id="9810303at2"/>
<protein>
    <submittedName>
        <fullName evidence="8">Glycosyltransferase</fullName>
    </submittedName>
</protein>
<dbReference type="Pfam" id="PF04138">
    <property type="entry name" value="GtrA_DPMS_TM"/>
    <property type="match status" value="1"/>
</dbReference>
<dbReference type="InterPro" id="IPR007267">
    <property type="entry name" value="GtrA_DPMS_TM"/>
</dbReference>
<evidence type="ECO:0000313" key="8">
    <source>
        <dbReference type="EMBL" id="RPA60696.1"/>
    </source>
</evidence>
<evidence type="ECO:0000259" key="7">
    <source>
        <dbReference type="Pfam" id="PF04138"/>
    </source>
</evidence>
<name>A0A3N4GJD6_9LACT</name>
<gene>
    <name evidence="8" type="ORF">EF384_04425</name>
</gene>